<comment type="caution">
    <text evidence="1">The sequence shown here is derived from an EMBL/GenBank/DDBJ whole genome shotgun (WGS) entry which is preliminary data.</text>
</comment>
<proteinExistence type="predicted"/>
<dbReference type="RefSeq" id="WP_379272146.1">
    <property type="nucleotide sequence ID" value="NZ_JBHUGT010000028.1"/>
</dbReference>
<evidence type="ECO:0000313" key="1">
    <source>
        <dbReference type="EMBL" id="MFD2660578.1"/>
    </source>
</evidence>
<sequence>MRYTVQYIPLSKIKAGGSAQPTRRIKELRIAAQDFMHLLIVRKSRKHGGYVVVGGQNHYEYFKQHTKKKTVPCLVDESKAAASFGFFANRFRLRGNSSQPDIPHLNRDRTPAKSLSIIRAFLNQQPRFKQLSRRQQFKVIRLGLQYKKTTVKSMNEMVDGFLRK</sequence>
<protein>
    <submittedName>
        <fullName evidence="1">Uncharacterized protein</fullName>
    </submittedName>
</protein>
<name>A0ABW5QXX3_9BACL</name>
<dbReference type="Proteomes" id="UP001597493">
    <property type="component" value="Unassembled WGS sequence"/>
</dbReference>
<evidence type="ECO:0000313" key="2">
    <source>
        <dbReference type="Proteomes" id="UP001597493"/>
    </source>
</evidence>
<accession>A0ABW5QXX3</accession>
<dbReference type="EMBL" id="JBHUMY010000009">
    <property type="protein sequence ID" value="MFD2660578.1"/>
    <property type="molecule type" value="Genomic_DNA"/>
</dbReference>
<organism evidence="1 2">
    <name type="scientific">Paenibacillus thailandensis</name>
    <dbReference type="NCBI Taxonomy" id="393250"/>
    <lineage>
        <taxon>Bacteria</taxon>
        <taxon>Bacillati</taxon>
        <taxon>Bacillota</taxon>
        <taxon>Bacilli</taxon>
        <taxon>Bacillales</taxon>
        <taxon>Paenibacillaceae</taxon>
        <taxon>Paenibacillus</taxon>
    </lineage>
</organism>
<keyword evidence="2" id="KW-1185">Reference proteome</keyword>
<gene>
    <name evidence="1" type="ORF">ACFSW5_09945</name>
</gene>
<reference evidence="2" key="1">
    <citation type="journal article" date="2019" name="Int. J. Syst. Evol. Microbiol.">
        <title>The Global Catalogue of Microorganisms (GCM) 10K type strain sequencing project: providing services to taxonomists for standard genome sequencing and annotation.</title>
        <authorList>
            <consortium name="The Broad Institute Genomics Platform"/>
            <consortium name="The Broad Institute Genome Sequencing Center for Infectious Disease"/>
            <person name="Wu L."/>
            <person name="Ma J."/>
        </authorList>
    </citation>
    <scope>NUCLEOTIDE SEQUENCE [LARGE SCALE GENOMIC DNA]</scope>
    <source>
        <strain evidence="2">TISTR 1827</strain>
    </source>
</reference>